<comment type="caution">
    <text evidence="5">The sequence shown here is derived from an EMBL/GenBank/DDBJ whole genome shotgun (WGS) entry which is preliminary data.</text>
</comment>
<protein>
    <submittedName>
        <fullName evidence="5">Helix-turn-helix domain-containing protein</fullName>
    </submittedName>
</protein>
<accession>A0ABV6HF79</accession>
<evidence type="ECO:0000256" key="3">
    <source>
        <dbReference type="ARBA" id="ARBA00023163"/>
    </source>
</evidence>
<evidence type="ECO:0000313" key="5">
    <source>
        <dbReference type="EMBL" id="MFC0317520.1"/>
    </source>
</evidence>
<dbReference type="EMBL" id="JBHLWO010000001">
    <property type="protein sequence ID" value="MFC0317520.1"/>
    <property type="molecule type" value="Genomic_DNA"/>
</dbReference>
<dbReference type="InterPro" id="IPR009057">
    <property type="entry name" value="Homeodomain-like_sf"/>
</dbReference>
<dbReference type="SMART" id="SM00342">
    <property type="entry name" value="HTH_ARAC"/>
    <property type="match status" value="1"/>
</dbReference>
<organism evidence="5 6">
    <name type="scientific">Olivibacter oleidegradans</name>
    <dbReference type="NCBI Taxonomy" id="760123"/>
    <lineage>
        <taxon>Bacteria</taxon>
        <taxon>Pseudomonadati</taxon>
        <taxon>Bacteroidota</taxon>
        <taxon>Sphingobacteriia</taxon>
        <taxon>Sphingobacteriales</taxon>
        <taxon>Sphingobacteriaceae</taxon>
        <taxon>Olivibacter</taxon>
    </lineage>
</organism>
<evidence type="ECO:0000313" key="6">
    <source>
        <dbReference type="Proteomes" id="UP001589774"/>
    </source>
</evidence>
<dbReference type="InterPro" id="IPR018060">
    <property type="entry name" value="HTH_AraC"/>
</dbReference>
<dbReference type="SUPFAM" id="SSF51215">
    <property type="entry name" value="Regulatory protein AraC"/>
    <property type="match status" value="1"/>
</dbReference>
<evidence type="ECO:0000256" key="2">
    <source>
        <dbReference type="ARBA" id="ARBA00023125"/>
    </source>
</evidence>
<sequence length="301" mass="34780">MSNSLNKLVITEKNDPAFNSAVDKNPHFIVMQANRNTLTSLSNFHLHEYMSLILNLRGEGIVNMENYSFKLAPGTLYLIKLTPATVFESLTADIQSYIILFKKDFIINAVFQEPLIENVLVNGFDEPAICTLTKPNFATIQITFKRLHQEYHNSKLFRDKMLRLLFIELLLETSRASTHVSAKALTLPSRQQQLVNKFKRLIDDHFLTKRTVQEYAEHLFVTAKYLSEVVKEYTGTTALYMIHSRIMEEAKYWLTTSDLSVKEIAGKLNFDTSSHFSRFFKHIAGYNPTAFQQLYSLQYAR</sequence>
<reference evidence="5 6" key="1">
    <citation type="submission" date="2024-09" db="EMBL/GenBank/DDBJ databases">
        <authorList>
            <person name="Sun Q."/>
            <person name="Mori K."/>
        </authorList>
    </citation>
    <scope>NUCLEOTIDE SEQUENCE [LARGE SCALE GENOMIC DNA]</scope>
    <source>
        <strain evidence="5 6">CCM 7765</strain>
    </source>
</reference>
<evidence type="ECO:0000259" key="4">
    <source>
        <dbReference type="PROSITE" id="PS01124"/>
    </source>
</evidence>
<keyword evidence="1" id="KW-0805">Transcription regulation</keyword>
<keyword evidence="3" id="KW-0804">Transcription</keyword>
<dbReference type="Gene3D" id="1.10.10.60">
    <property type="entry name" value="Homeodomain-like"/>
    <property type="match status" value="1"/>
</dbReference>
<name>A0ABV6HF79_9SPHI</name>
<feature type="domain" description="HTH araC/xylS-type" evidence="4">
    <location>
        <begin position="196"/>
        <end position="294"/>
    </location>
</feature>
<dbReference type="PANTHER" id="PTHR43280:SF32">
    <property type="entry name" value="TRANSCRIPTIONAL REGULATORY PROTEIN"/>
    <property type="match status" value="1"/>
</dbReference>
<dbReference type="Pfam" id="PF12833">
    <property type="entry name" value="HTH_18"/>
    <property type="match status" value="1"/>
</dbReference>
<dbReference type="RefSeq" id="WP_013664707.1">
    <property type="nucleotide sequence ID" value="NZ_JBHLWO010000001.1"/>
</dbReference>
<dbReference type="Proteomes" id="UP001589774">
    <property type="component" value="Unassembled WGS sequence"/>
</dbReference>
<dbReference type="InterPro" id="IPR037923">
    <property type="entry name" value="HTH-like"/>
</dbReference>
<dbReference type="PANTHER" id="PTHR43280">
    <property type="entry name" value="ARAC-FAMILY TRANSCRIPTIONAL REGULATOR"/>
    <property type="match status" value="1"/>
</dbReference>
<evidence type="ECO:0000256" key="1">
    <source>
        <dbReference type="ARBA" id="ARBA00023015"/>
    </source>
</evidence>
<gene>
    <name evidence="5" type="ORF">ACFFI0_04330</name>
</gene>
<proteinExistence type="predicted"/>
<dbReference type="SUPFAM" id="SSF46689">
    <property type="entry name" value="Homeodomain-like"/>
    <property type="match status" value="1"/>
</dbReference>
<keyword evidence="2" id="KW-0238">DNA-binding</keyword>
<keyword evidence="6" id="KW-1185">Reference proteome</keyword>
<dbReference type="PROSITE" id="PS01124">
    <property type="entry name" value="HTH_ARAC_FAMILY_2"/>
    <property type="match status" value="1"/>
</dbReference>